<evidence type="ECO:0000259" key="2">
    <source>
        <dbReference type="Pfam" id="PF17667"/>
    </source>
</evidence>
<feature type="non-terminal residue" evidence="3">
    <location>
        <position position="814"/>
    </location>
</feature>
<dbReference type="AlphaFoldDB" id="A0A9W8IWP9"/>
<dbReference type="InterPro" id="IPR011009">
    <property type="entry name" value="Kinase-like_dom_sf"/>
</dbReference>
<gene>
    <name evidence="3" type="ORF">H1R20_g13902</name>
</gene>
<evidence type="ECO:0000313" key="3">
    <source>
        <dbReference type="EMBL" id="KAJ2923194.1"/>
    </source>
</evidence>
<dbReference type="InterPro" id="IPR040976">
    <property type="entry name" value="Pkinase_fungal"/>
</dbReference>
<dbReference type="EMBL" id="JANBPK010001394">
    <property type="protein sequence ID" value="KAJ2923194.1"/>
    <property type="molecule type" value="Genomic_DNA"/>
</dbReference>
<accession>A0A9W8IWP9</accession>
<evidence type="ECO:0000313" key="4">
    <source>
        <dbReference type="Proteomes" id="UP001140091"/>
    </source>
</evidence>
<comment type="caution">
    <text evidence="3">The sequence shown here is derived from an EMBL/GenBank/DDBJ whole genome shotgun (WGS) entry which is preliminary data.</text>
</comment>
<dbReference type="PANTHER" id="PTHR38248">
    <property type="entry name" value="FUNK1 6"/>
    <property type="match status" value="1"/>
</dbReference>
<dbReference type="Gene3D" id="1.10.510.10">
    <property type="entry name" value="Transferase(Phosphotransferase) domain 1"/>
    <property type="match status" value="1"/>
</dbReference>
<dbReference type="Proteomes" id="UP001140091">
    <property type="component" value="Unassembled WGS sequence"/>
</dbReference>
<proteinExistence type="predicted"/>
<keyword evidence="4" id="KW-1185">Reference proteome</keyword>
<dbReference type="Pfam" id="PF17667">
    <property type="entry name" value="Pkinase_fungal"/>
    <property type="match status" value="1"/>
</dbReference>
<reference evidence="3" key="1">
    <citation type="submission" date="2022-06" db="EMBL/GenBank/DDBJ databases">
        <title>Genome Sequence of Candolleomyces eurysporus.</title>
        <authorList>
            <person name="Buettner E."/>
        </authorList>
    </citation>
    <scope>NUCLEOTIDE SEQUENCE</scope>
    <source>
        <strain evidence="3">VTCC 930004</strain>
    </source>
</reference>
<feature type="region of interest" description="Disordered" evidence="1">
    <location>
        <begin position="731"/>
        <end position="814"/>
    </location>
</feature>
<organism evidence="3 4">
    <name type="scientific">Candolleomyces eurysporus</name>
    <dbReference type="NCBI Taxonomy" id="2828524"/>
    <lineage>
        <taxon>Eukaryota</taxon>
        <taxon>Fungi</taxon>
        <taxon>Dikarya</taxon>
        <taxon>Basidiomycota</taxon>
        <taxon>Agaricomycotina</taxon>
        <taxon>Agaricomycetes</taxon>
        <taxon>Agaricomycetidae</taxon>
        <taxon>Agaricales</taxon>
        <taxon>Agaricineae</taxon>
        <taxon>Psathyrellaceae</taxon>
        <taxon>Candolleomyces</taxon>
    </lineage>
</organism>
<dbReference type="OrthoDB" id="312874at2759"/>
<sequence>MPKKSQKFPLNPCEAHELQDGELATYIADEMNRETLCCELDDFITHHLPPIVMPGDKYETCSKAGVQAARSLFGKFKERSTECPKTRLLRVLVEVSKAIHAARGIGDDGRGLLFRMAPTEDFNKLEIEACLTESREDIYLTDVVVPLFFQCKRTYGSVRQNRFLTASAVRCIMKEDLRRRFTFAITAEESRMTLWYFSRSHSMKSRSFDYVEDPNKLVSVTMSLMFASNEELGLDPRVTLLSTPATKQFIYELPSVGESQFFLATHSISQRGPYSGIYGRSTRVFRVQEVEKGSWEPKSDTKPMVLKDAWVGQAARPEKEIQEELFRDIQTFAEDPDWRRSKCLEFFQKKELEPTMESFGAFLPDEKYKNLFLVVKQDFVGSSSKAVVDGAWAPKARIFCKRSEIYRNHPYSTSQLHAMTLGDPDRVDAKEAGKSGLKAFAPMRRYFVLFEDECTTIDDLPNVGSAISVLGQCMTALLLMFCAGWVHRDISPGNIMALEDSETGQWSVKLADLEYAKKFPYDKGKRSGESDPKLGTPCFMAHEILAEWYLGYDPMKDVDVNWREQIINRTIDLRDLTDEFEPVIHNFQHDVEAIFWIVLWIFTLRVGHQPSANYARPAFEPSMTLSFYRRSMFLVNSSEDLRECLLAPLKLFAGTICIIRGVLRWEAHRRGRDRLWYQPESYSQIHAIVGLAFRTHFKDSSTDWATIPLQNSSKSRPAQLLSDNVPKPIWPSVIDAGSDSEPSSGLAQPPGGSQPLKSRKRSGTAGGGEEDCGREARRRRRKSSDESSKPGSPKPGLRENSKYGLRPTVKAPRR</sequence>
<feature type="domain" description="Fungal-type protein kinase" evidence="2">
    <location>
        <begin position="135"/>
        <end position="602"/>
    </location>
</feature>
<dbReference type="SUPFAM" id="SSF56112">
    <property type="entry name" value="Protein kinase-like (PK-like)"/>
    <property type="match status" value="1"/>
</dbReference>
<evidence type="ECO:0000256" key="1">
    <source>
        <dbReference type="SAM" id="MobiDB-lite"/>
    </source>
</evidence>
<protein>
    <recommendedName>
        <fullName evidence="2">Fungal-type protein kinase domain-containing protein</fullName>
    </recommendedName>
</protein>
<dbReference type="PANTHER" id="PTHR38248:SF2">
    <property type="entry name" value="FUNK1 11"/>
    <property type="match status" value="1"/>
</dbReference>
<name>A0A9W8IWP9_9AGAR</name>